<evidence type="ECO:0000313" key="1">
    <source>
        <dbReference type="EMBL" id="TCG09361.1"/>
    </source>
</evidence>
<comment type="caution">
    <text evidence="1">The sequence shown here is derived from an EMBL/GenBank/DDBJ whole genome shotgun (WGS) entry which is preliminary data.</text>
</comment>
<gene>
    <name evidence="1" type="ORF">BZM27_06055</name>
</gene>
<accession>A0A4R0XRN9</accession>
<dbReference type="InterPro" id="IPR006522">
    <property type="entry name" value="Phage_virion_morphogenesis"/>
</dbReference>
<keyword evidence="2" id="KW-1185">Reference proteome</keyword>
<reference evidence="1 2" key="1">
    <citation type="submission" date="2017-02" db="EMBL/GenBank/DDBJ databases">
        <title>Paraburkholderia sophoroidis sp. nov. and Paraburkholderia steynii sp. nov. rhizobial symbionts of the fynbos legume Hypocalyptus sophoroides.</title>
        <authorList>
            <person name="Steenkamp E.T."/>
            <person name="Beukes C.W."/>
            <person name="Van Zyl E."/>
            <person name="Avontuur J."/>
            <person name="Chan W.Y."/>
            <person name="Hassen A."/>
            <person name="Palmer M."/>
            <person name="Mthombeni L."/>
            <person name="Phalane F."/>
            <person name="Sereme K."/>
            <person name="Venter S.N."/>
        </authorList>
    </citation>
    <scope>NUCLEOTIDE SEQUENCE [LARGE SCALE GENOMIC DNA]</scope>
    <source>
        <strain evidence="1 2">HC1.1ba</strain>
    </source>
</reference>
<sequence length="157" mass="17331">MKFNSFSAFANHLQKLAVTTPEVTHEMVKSGAKEIEDTAKGMIGFYQTDIAPYPTWAPLSEKYEAAKVAAGFEPDAPLLRTGEMQKSIRSTAERNEAATGSNDKVLEYHEFGTPNMPPRPVLGPAAHHSTPRIISSMAATTFYFLSGKGWRAQLRRK</sequence>
<name>A0A4R0XRN9_9BURK</name>
<evidence type="ECO:0000313" key="2">
    <source>
        <dbReference type="Proteomes" id="UP000294200"/>
    </source>
</evidence>
<proteinExistence type="predicted"/>
<dbReference type="EMBL" id="MWML01000013">
    <property type="protein sequence ID" value="TCG09361.1"/>
    <property type="molecule type" value="Genomic_DNA"/>
</dbReference>
<protein>
    <submittedName>
        <fullName evidence="1">Uncharacterized protein</fullName>
    </submittedName>
</protein>
<dbReference type="AlphaFoldDB" id="A0A4R0XRN9"/>
<organism evidence="1 2">
    <name type="scientific">Paraburkholderia steynii</name>
    <dbReference type="NCBI Taxonomy" id="1245441"/>
    <lineage>
        <taxon>Bacteria</taxon>
        <taxon>Pseudomonadati</taxon>
        <taxon>Pseudomonadota</taxon>
        <taxon>Betaproteobacteria</taxon>
        <taxon>Burkholderiales</taxon>
        <taxon>Burkholderiaceae</taxon>
        <taxon>Paraburkholderia</taxon>
    </lineage>
</organism>
<dbReference type="Proteomes" id="UP000294200">
    <property type="component" value="Unassembled WGS sequence"/>
</dbReference>
<dbReference type="Pfam" id="PF05069">
    <property type="entry name" value="Phage_tail_S"/>
    <property type="match status" value="1"/>
</dbReference>